<feature type="domain" description="Terminase large subunit ribonuclease H-like" evidence="2">
    <location>
        <begin position="364"/>
        <end position="472"/>
    </location>
</feature>
<evidence type="ECO:0000313" key="3">
    <source>
        <dbReference type="EMBL" id="AKM11527.1"/>
    </source>
</evidence>
<proteinExistence type="predicted"/>
<dbReference type="Proteomes" id="UP000035287">
    <property type="component" value="Chromosome"/>
</dbReference>
<dbReference type="InterPro" id="IPR054762">
    <property type="entry name" value="Gp19_RNaseH-like"/>
</dbReference>
<dbReference type="EMBL" id="CP011770">
    <property type="protein sequence ID" value="AKM11527.1"/>
    <property type="molecule type" value="Genomic_DNA"/>
</dbReference>
<name>A0A0G3XK22_9SPHN</name>
<dbReference type="KEGG" id="cna:AB433_04270"/>
<dbReference type="NCBIfam" id="NF033889">
    <property type="entry name" value="termin_lrg_T7"/>
    <property type="match status" value="1"/>
</dbReference>
<reference evidence="3 4" key="1">
    <citation type="submission" date="2015-06" db="EMBL/GenBank/DDBJ databases">
        <authorList>
            <person name="Zeng Y."/>
            <person name="Huang Y."/>
        </authorList>
    </citation>
    <scope>NUCLEOTIDE SEQUENCE [LARGE SCALE GENOMIC DNA]</scope>
    <source>
        <strain evidence="3 4">PQ-2</strain>
    </source>
</reference>
<dbReference type="PATRIC" id="fig|1348774.3.peg.893"/>
<dbReference type="Pfam" id="PF22530">
    <property type="entry name" value="Terminase-T7_RNaseH-like"/>
    <property type="match status" value="1"/>
</dbReference>
<evidence type="ECO:0000259" key="2">
    <source>
        <dbReference type="Pfam" id="PF22530"/>
    </source>
</evidence>
<sequence>MTPEERLKDSFLLFLAYVWVRVLSLPKPTRIQRDIADFLANGPRRRFIAAFRGVGKTFLTAAYIVWRLWREPDLKIMVVSANERFAHKIASFIHTLIGSEDVITREVVPWSNLQARSGQKNSTLEFDVGPAGPSKDPSVAAFGITGQMTGGRGDVMLFDDVEVPKNSETEALREKLVDRMGEAAAILKPGGETIILGTFQSMASIYRGLREKGYEMRIWPARYPLAKKMHLYDDLAPMLREDLEADPALAKPVASSLGGSPTDPDRFDDMDLMERETEWGAAGFTLQFMLDTSLSDADKFPLKGRDLIVMDTADSVAPERVAWGSSPELVHKDIDNVGFDGDRLHAPMYRAKEFLKYTGTLLEIDPSGSGTDETAYAVTKFLNGYIYLRKWGGYVDGHGDTTLAALARIAKDENVSLIRVEGNFGDGMFSRLLEPHLRRAGVKAALENHKVSGQKEVRIINNLLPVLKSHRLVMDTEAAREDIESARRMRTKGSTVGLERSGLYQLTHLHHARGALRHDDRVDVLSNAISYWQDYLNLDAREAEAERKRKADEEFERKIFESRIFGQPAQAGHRRRGRGRRR</sequence>
<accession>A0A0G3XK22</accession>
<feature type="region of interest" description="Disordered" evidence="1">
    <location>
        <begin position="562"/>
        <end position="582"/>
    </location>
</feature>
<protein>
    <recommendedName>
        <fullName evidence="2">Terminase large subunit ribonuclease H-like domain-containing protein</fullName>
    </recommendedName>
</protein>
<evidence type="ECO:0000256" key="1">
    <source>
        <dbReference type="SAM" id="MobiDB-lite"/>
    </source>
</evidence>
<dbReference type="AlphaFoldDB" id="A0A0G3XK22"/>
<dbReference type="Gene3D" id="3.40.50.300">
    <property type="entry name" value="P-loop containing nucleotide triphosphate hydrolases"/>
    <property type="match status" value="1"/>
</dbReference>
<dbReference type="InterPro" id="IPR027417">
    <property type="entry name" value="P-loop_NTPase"/>
</dbReference>
<dbReference type="InterPro" id="IPR047987">
    <property type="entry name" value="Gp19-like_virus"/>
</dbReference>
<evidence type="ECO:0000313" key="4">
    <source>
        <dbReference type="Proteomes" id="UP000035287"/>
    </source>
</evidence>
<dbReference type="SUPFAM" id="SSF52540">
    <property type="entry name" value="P-loop containing nucleoside triphosphate hydrolases"/>
    <property type="match status" value="1"/>
</dbReference>
<gene>
    <name evidence="3" type="ORF">AB433_04270</name>
</gene>
<feature type="compositionally biased region" description="Basic residues" evidence="1">
    <location>
        <begin position="572"/>
        <end position="582"/>
    </location>
</feature>
<keyword evidence="4" id="KW-1185">Reference proteome</keyword>
<organism evidence="3 4">
    <name type="scientific">Croceicoccus naphthovorans</name>
    <dbReference type="NCBI Taxonomy" id="1348774"/>
    <lineage>
        <taxon>Bacteria</taxon>
        <taxon>Pseudomonadati</taxon>
        <taxon>Pseudomonadota</taxon>
        <taxon>Alphaproteobacteria</taxon>
        <taxon>Sphingomonadales</taxon>
        <taxon>Erythrobacteraceae</taxon>
        <taxon>Croceicoccus</taxon>
    </lineage>
</organism>